<keyword evidence="7" id="KW-1185">Reference proteome</keyword>
<keyword evidence="4" id="KW-0067">ATP-binding</keyword>
<dbReference type="SMART" id="SM00219">
    <property type="entry name" value="TyrKc"/>
    <property type="match status" value="1"/>
</dbReference>
<organism evidence="7 8">
    <name type="scientific">Acrobeloides nanus</name>
    <dbReference type="NCBI Taxonomy" id="290746"/>
    <lineage>
        <taxon>Eukaryota</taxon>
        <taxon>Metazoa</taxon>
        <taxon>Ecdysozoa</taxon>
        <taxon>Nematoda</taxon>
        <taxon>Chromadorea</taxon>
        <taxon>Rhabditida</taxon>
        <taxon>Tylenchina</taxon>
        <taxon>Cephalobomorpha</taxon>
        <taxon>Cephaloboidea</taxon>
        <taxon>Cephalobidae</taxon>
        <taxon>Acrobeloides</taxon>
    </lineage>
</organism>
<dbReference type="GO" id="GO:0004714">
    <property type="term" value="F:transmembrane receptor protein tyrosine kinase activity"/>
    <property type="evidence" value="ECO:0007669"/>
    <property type="project" value="TreeGrafter"/>
</dbReference>
<dbReference type="InterPro" id="IPR050122">
    <property type="entry name" value="RTK"/>
</dbReference>
<keyword evidence="2" id="KW-0547">Nucleotide-binding</keyword>
<dbReference type="FunFam" id="1.10.510.10:FF:000554">
    <property type="entry name" value="Predicted protein"/>
    <property type="match status" value="1"/>
</dbReference>
<dbReference type="WBParaSite" id="ACRNAN_scaffold589.g22141.t1">
    <property type="protein sequence ID" value="ACRNAN_scaffold589.g22141.t1"/>
    <property type="gene ID" value="ACRNAN_scaffold589.g22141"/>
</dbReference>
<dbReference type="Pfam" id="PF07714">
    <property type="entry name" value="PK_Tyr_Ser-Thr"/>
    <property type="match status" value="1"/>
</dbReference>
<sequence length="326" mass="37303">MRLSPQEIMTFKEKSDQLLIKPGKLFINYENILGHGSSSTIYKGHISGPSPLHLSTQLIETQTFCDCDVAVKVARNFGSGEVELLYKEIQALKTLGYHENISCMLGWAIPGETPCLVFDIAKMDLLQYVRGFRDAAKGMVPYKDFLSFLWQITRGELVEIYLIYSLGMQYITSKQMIHRDLAARNILLTNNNVAKISDFGLCCTYNDGFSYQASLAKKLPIKWLSLEALTDHVFSEKSDVWAFGVLIYEMFAYGLVPYTTMHHDEVLAFLQEGNRLGCPEDMPNELYEITRKCWEENPDDRYTFADLEQKFRVMIENATESYGYLS</sequence>
<name>A0A914E5T0_9BILA</name>
<evidence type="ECO:0000256" key="4">
    <source>
        <dbReference type="ARBA" id="ARBA00022840"/>
    </source>
</evidence>
<dbReference type="CDD" id="cd00192">
    <property type="entry name" value="PTKc"/>
    <property type="match status" value="1"/>
</dbReference>
<feature type="domain" description="Protein kinase" evidence="6">
    <location>
        <begin position="27"/>
        <end position="312"/>
    </location>
</feature>
<dbReference type="GO" id="GO:0043235">
    <property type="term" value="C:receptor complex"/>
    <property type="evidence" value="ECO:0007669"/>
    <property type="project" value="TreeGrafter"/>
</dbReference>
<evidence type="ECO:0000259" key="6">
    <source>
        <dbReference type="PROSITE" id="PS50011"/>
    </source>
</evidence>
<dbReference type="SUPFAM" id="SSF56112">
    <property type="entry name" value="Protein kinase-like (PK-like)"/>
    <property type="match status" value="1"/>
</dbReference>
<dbReference type="PROSITE" id="PS50011">
    <property type="entry name" value="PROTEIN_KINASE_DOM"/>
    <property type="match status" value="1"/>
</dbReference>
<dbReference type="GO" id="GO:0007169">
    <property type="term" value="P:cell surface receptor protein tyrosine kinase signaling pathway"/>
    <property type="evidence" value="ECO:0007669"/>
    <property type="project" value="TreeGrafter"/>
</dbReference>
<keyword evidence="5" id="KW-0829">Tyrosine-protein kinase</keyword>
<protein>
    <submittedName>
        <fullName evidence="8">Protein kinase domain-containing protein</fullName>
    </submittedName>
</protein>
<dbReference type="Gene3D" id="1.10.510.10">
    <property type="entry name" value="Transferase(Phosphotransferase) domain 1"/>
    <property type="match status" value="1"/>
</dbReference>
<evidence type="ECO:0000256" key="2">
    <source>
        <dbReference type="ARBA" id="ARBA00022741"/>
    </source>
</evidence>
<reference evidence="8" key="1">
    <citation type="submission" date="2022-11" db="UniProtKB">
        <authorList>
            <consortium name="WormBaseParasite"/>
        </authorList>
    </citation>
    <scope>IDENTIFICATION</scope>
</reference>
<evidence type="ECO:0000256" key="3">
    <source>
        <dbReference type="ARBA" id="ARBA00022777"/>
    </source>
</evidence>
<dbReference type="GO" id="GO:0005524">
    <property type="term" value="F:ATP binding"/>
    <property type="evidence" value="ECO:0007669"/>
    <property type="project" value="UniProtKB-KW"/>
</dbReference>
<proteinExistence type="predicted"/>
<dbReference type="InterPro" id="IPR020635">
    <property type="entry name" value="Tyr_kinase_cat_dom"/>
</dbReference>
<evidence type="ECO:0000313" key="7">
    <source>
        <dbReference type="Proteomes" id="UP000887540"/>
    </source>
</evidence>
<dbReference type="InterPro" id="IPR011009">
    <property type="entry name" value="Kinase-like_dom_sf"/>
</dbReference>
<keyword evidence="1" id="KW-0808">Transferase</keyword>
<keyword evidence="3" id="KW-0418">Kinase</keyword>
<dbReference type="PANTHER" id="PTHR24416:SF548">
    <property type="entry name" value="PROTEIN KINASE DOMAIN-CONTAINING PROTEIN"/>
    <property type="match status" value="1"/>
</dbReference>
<dbReference type="InterPro" id="IPR000719">
    <property type="entry name" value="Prot_kinase_dom"/>
</dbReference>
<evidence type="ECO:0000256" key="1">
    <source>
        <dbReference type="ARBA" id="ARBA00022679"/>
    </source>
</evidence>
<dbReference type="PANTHER" id="PTHR24416">
    <property type="entry name" value="TYROSINE-PROTEIN KINASE RECEPTOR"/>
    <property type="match status" value="1"/>
</dbReference>
<dbReference type="AlphaFoldDB" id="A0A914E5T0"/>
<dbReference type="InterPro" id="IPR001245">
    <property type="entry name" value="Ser-Thr/Tyr_kinase_cat_dom"/>
</dbReference>
<dbReference type="PROSITE" id="PS00109">
    <property type="entry name" value="PROTEIN_KINASE_TYR"/>
    <property type="match status" value="1"/>
</dbReference>
<dbReference type="InterPro" id="IPR008266">
    <property type="entry name" value="Tyr_kinase_AS"/>
</dbReference>
<accession>A0A914E5T0</accession>
<dbReference type="GO" id="GO:0005886">
    <property type="term" value="C:plasma membrane"/>
    <property type="evidence" value="ECO:0007669"/>
    <property type="project" value="TreeGrafter"/>
</dbReference>
<dbReference type="Proteomes" id="UP000887540">
    <property type="component" value="Unplaced"/>
</dbReference>
<dbReference type="PRINTS" id="PR00109">
    <property type="entry name" value="TYRKINASE"/>
</dbReference>
<evidence type="ECO:0000313" key="8">
    <source>
        <dbReference type="WBParaSite" id="ACRNAN_scaffold589.g22141.t1"/>
    </source>
</evidence>
<evidence type="ECO:0000256" key="5">
    <source>
        <dbReference type="ARBA" id="ARBA00023137"/>
    </source>
</evidence>